<reference evidence="1" key="1">
    <citation type="submission" date="2024-02" db="EMBL/GenBank/DDBJ databases">
        <authorList>
            <consortium name="ELIXIR-Norway"/>
            <consortium name="Elixir Norway"/>
        </authorList>
    </citation>
    <scope>NUCLEOTIDE SEQUENCE</scope>
</reference>
<evidence type="ECO:0000313" key="1">
    <source>
        <dbReference type="EMBL" id="CAK9214921.1"/>
    </source>
</evidence>
<dbReference type="InterPro" id="IPR010530">
    <property type="entry name" value="B12D"/>
</dbReference>
<organism evidence="1 2">
    <name type="scientific">Sphagnum troendelagicum</name>
    <dbReference type="NCBI Taxonomy" id="128251"/>
    <lineage>
        <taxon>Eukaryota</taxon>
        <taxon>Viridiplantae</taxon>
        <taxon>Streptophyta</taxon>
        <taxon>Embryophyta</taxon>
        <taxon>Bryophyta</taxon>
        <taxon>Sphagnophytina</taxon>
        <taxon>Sphagnopsida</taxon>
        <taxon>Sphagnales</taxon>
        <taxon>Sphagnaceae</taxon>
        <taxon>Sphagnum</taxon>
    </lineage>
</organism>
<dbReference type="Proteomes" id="UP001497512">
    <property type="component" value="Chromosome 2"/>
</dbReference>
<dbReference type="PANTHER" id="PTHR33919">
    <property type="entry name" value="OS09G0127700 PROTEIN"/>
    <property type="match status" value="1"/>
</dbReference>
<name>A0ABP0U7M5_9BRYO</name>
<dbReference type="PANTHER" id="PTHR33919:SF1">
    <property type="entry name" value="OS09G0127700 PROTEIN"/>
    <property type="match status" value="1"/>
</dbReference>
<gene>
    <name evidence="1" type="ORF">CSSPTR1EN2_LOCUS12473</name>
</gene>
<accession>A0ABP0U7M5</accession>
<evidence type="ECO:0000313" key="2">
    <source>
        <dbReference type="Proteomes" id="UP001497512"/>
    </source>
</evidence>
<proteinExistence type="predicted"/>
<dbReference type="Pfam" id="PF06522">
    <property type="entry name" value="B12D"/>
    <property type="match status" value="1"/>
</dbReference>
<protein>
    <submittedName>
        <fullName evidence="1">Uncharacterized protein</fullName>
    </submittedName>
</protein>
<sequence>MAMNHGANSFRVLLARAAVQLRRAGTDSILHQPGAAAGLIMQEQSVKYMSSTAAGATSKLSAQELERLQRVAAGARNETTSLAGSTLKRTGNTGSSADHQFHWIEPASYPLLGMLSIALGLAVMTMYREIADSPTVLIDKRKRVGLVEMDDPEWTSKKGERFATTSPLKNIFSSNSKIPAEKSTI</sequence>
<keyword evidence="2" id="KW-1185">Reference proteome</keyword>
<dbReference type="EMBL" id="OZ019894">
    <property type="protein sequence ID" value="CAK9214921.1"/>
    <property type="molecule type" value="Genomic_DNA"/>
</dbReference>